<dbReference type="eggNOG" id="COG1538">
    <property type="taxonomic scope" value="Bacteria"/>
</dbReference>
<sequence length="548" mass="59456">MIAVIRRAPLALAVLLALAGCATVPRQVSTDEIDALLLARNPPVATVPSNLSEATENVTAEPLTLPRAQHFAVLNSPRLQIEYARLGIARSDVLDATRLANPRFSYGRLRPGDGLSPQITRGLFLPLADLLLLPARGRLAKADYQRAKFDIAASLHTLSLDVDGAWYTYVGAQQVADMRKAVADGMAVSAELAQRFYDAGNISELQLRQEQAAASEARIAAGRASSEALLARLDLNQKIGLSGEQAAWQVVDRLPMPVTSEDDVSQLQSLGQSQRLDLLAARQQVRVLEDAARVSHRWRWLGGAEIGYTRESDSDGLRLRGPEVALELPVFNQGQGKVARAEALLLQARSELAQRQLEADNAVRLQAERVRVLRKIVQVHRDSLIPQRETVVARSQQQQNFMLIGAFELIQAKTREYDAYQSYLESIRDYWLARVELTRAVGAQLPSAAGATADAPQVQDILTPKGDGMQGMDHGAHDMSGMPSTDHSEHDDAGMEGMDHTGGGLSGMDEPDRPESPPDPPAAPPPAPAAPEKKPESASHDHNHGDTP</sequence>
<proteinExistence type="predicted"/>
<name>A0A091AS20_9GAMM</name>
<gene>
    <name evidence="3" type="ORF">N789_12630</name>
</gene>
<dbReference type="Gene3D" id="1.20.1600.10">
    <property type="entry name" value="Outer membrane efflux proteins (OEP)"/>
    <property type="match status" value="1"/>
</dbReference>
<organism evidence="3 4">
    <name type="scientific">Arenimonas oryziterrae DSM 21050 = YC6267</name>
    <dbReference type="NCBI Taxonomy" id="1121015"/>
    <lineage>
        <taxon>Bacteria</taxon>
        <taxon>Pseudomonadati</taxon>
        <taxon>Pseudomonadota</taxon>
        <taxon>Gammaproteobacteria</taxon>
        <taxon>Lysobacterales</taxon>
        <taxon>Lysobacteraceae</taxon>
        <taxon>Arenimonas</taxon>
    </lineage>
</organism>
<dbReference type="PROSITE" id="PS51257">
    <property type="entry name" value="PROKAR_LIPOPROTEIN"/>
    <property type="match status" value="1"/>
</dbReference>
<comment type="caution">
    <text evidence="3">The sequence shown here is derived from an EMBL/GenBank/DDBJ whole genome shotgun (WGS) entry which is preliminary data.</text>
</comment>
<dbReference type="SUPFAM" id="SSF56954">
    <property type="entry name" value="Outer membrane efflux proteins (OEP)"/>
    <property type="match status" value="1"/>
</dbReference>
<dbReference type="AlphaFoldDB" id="A0A091AS20"/>
<evidence type="ECO:0000256" key="1">
    <source>
        <dbReference type="SAM" id="MobiDB-lite"/>
    </source>
</evidence>
<dbReference type="PANTHER" id="PTHR30203:SF24">
    <property type="entry name" value="BLR4935 PROTEIN"/>
    <property type="match status" value="1"/>
</dbReference>
<feature type="compositionally biased region" description="Pro residues" evidence="1">
    <location>
        <begin position="517"/>
        <end position="529"/>
    </location>
</feature>
<evidence type="ECO:0000313" key="4">
    <source>
        <dbReference type="Proteomes" id="UP000029385"/>
    </source>
</evidence>
<feature type="compositionally biased region" description="Basic and acidic residues" evidence="1">
    <location>
        <begin position="486"/>
        <end position="499"/>
    </location>
</feature>
<dbReference type="InterPro" id="IPR010131">
    <property type="entry name" value="MdtP/NodT-like"/>
</dbReference>
<reference evidence="3 4" key="1">
    <citation type="submission" date="2013-09" db="EMBL/GenBank/DDBJ databases">
        <title>Genome sequencing of Arenimonas oryziterrae.</title>
        <authorList>
            <person name="Chen F."/>
            <person name="Wang G."/>
        </authorList>
    </citation>
    <scope>NUCLEOTIDE SEQUENCE [LARGE SCALE GENOMIC DNA]</scope>
    <source>
        <strain evidence="3 4">YC6267</strain>
    </source>
</reference>
<dbReference type="Proteomes" id="UP000029385">
    <property type="component" value="Unassembled WGS sequence"/>
</dbReference>
<evidence type="ECO:0000256" key="2">
    <source>
        <dbReference type="SAM" id="SignalP"/>
    </source>
</evidence>
<dbReference type="EMBL" id="AVCI01000007">
    <property type="protein sequence ID" value="KFN42963.1"/>
    <property type="molecule type" value="Genomic_DNA"/>
</dbReference>
<protein>
    <recommendedName>
        <fullName evidence="5">Transporter</fullName>
    </recommendedName>
</protein>
<dbReference type="OrthoDB" id="237412at2"/>
<feature type="compositionally biased region" description="Basic and acidic residues" evidence="1">
    <location>
        <begin position="531"/>
        <end position="548"/>
    </location>
</feature>
<dbReference type="RefSeq" id="WP_022969807.1">
    <property type="nucleotide sequence ID" value="NZ_ATVD01000004.1"/>
</dbReference>
<keyword evidence="4" id="KW-1185">Reference proteome</keyword>
<dbReference type="PATRIC" id="fig|1121015.4.peg.1995"/>
<feature type="chain" id="PRO_5001870484" description="Transporter" evidence="2">
    <location>
        <begin position="20"/>
        <end position="548"/>
    </location>
</feature>
<dbReference type="GO" id="GO:0015562">
    <property type="term" value="F:efflux transmembrane transporter activity"/>
    <property type="evidence" value="ECO:0007669"/>
    <property type="project" value="InterPro"/>
</dbReference>
<evidence type="ECO:0008006" key="5">
    <source>
        <dbReference type="Google" id="ProtNLM"/>
    </source>
</evidence>
<dbReference type="PANTHER" id="PTHR30203">
    <property type="entry name" value="OUTER MEMBRANE CATION EFFLUX PROTEIN"/>
    <property type="match status" value="1"/>
</dbReference>
<feature type="region of interest" description="Disordered" evidence="1">
    <location>
        <begin position="447"/>
        <end position="548"/>
    </location>
</feature>
<evidence type="ECO:0000313" key="3">
    <source>
        <dbReference type="EMBL" id="KFN42963.1"/>
    </source>
</evidence>
<accession>A0A091AS20</accession>
<dbReference type="STRING" id="1121015.GCA_000420545_02198"/>
<feature type="signal peptide" evidence="2">
    <location>
        <begin position="1"/>
        <end position="19"/>
    </location>
</feature>
<keyword evidence="2" id="KW-0732">Signal</keyword>